<dbReference type="InterPro" id="IPR002650">
    <property type="entry name" value="Sulphate_adenylyltransferase"/>
</dbReference>
<dbReference type="NCBIfam" id="NF003013">
    <property type="entry name" value="PRK03846.1"/>
    <property type="match status" value="1"/>
</dbReference>
<dbReference type="GO" id="GO:0070814">
    <property type="term" value="P:hydrogen sulfide biosynthetic process"/>
    <property type="evidence" value="ECO:0007669"/>
    <property type="project" value="UniProtKB-UniPathway"/>
</dbReference>
<dbReference type="InterPro" id="IPR025980">
    <property type="entry name" value="ATP-Sase_PUA-like_dom"/>
</dbReference>
<keyword evidence="3 12" id="KW-0808">Transferase</keyword>
<evidence type="ECO:0000256" key="7">
    <source>
        <dbReference type="ARBA" id="ARBA00049370"/>
    </source>
</evidence>
<dbReference type="NCBIfam" id="TIGR00455">
    <property type="entry name" value="apsK"/>
    <property type="match status" value="1"/>
</dbReference>
<dbReference type="InterPro" id="IPR002891">
    <property type="entry name" value="APS"/>
</dbReference>
<dbReference type="FunFam" id="3.40.50.300:FF:000802">
    <property type="entry name" value="Sulfate adenylyltransferase"/>
    <property type="match status" value="1"/>
</dbReference>
<organism evidence="12">
    <name type="scientific">Candidatus Kentrum sp. TUN</name>
    <dbReference type="NCBI Taxonomy" id="2126343"/>
    <lineage>
        <taxon>Bacteria</taxon>
        <taxon>Pseudomonadati</taxon>
        <taxon>Pseudomonadota</taxon>
        <taxon>Gammaproteobacteria</taxon>
        <taxon>Candidatus Kentrum</taxon>
    </lineage>
</organism>
<feature type="region of interest" description="Disordered" evidence="8">
    <location>
        <begin position="1"/>
        <end position="35"/>
    </location>
</feature>
<gene>
    <name evidence="13" type="ORF">BECKTUN1418E_GA0071001_12272</name>
    <name evidence="12" type="ORF">BECKTUN1418F_GA0071002_12262</name>
</gene>
<name>A0A451A3V3_9GAMM</name>
<keyword evidence="6" id="KW-0067">ATP-binding</keyword>
<evidence type="ECO:0000256" key="3">
    <source>
        <dbReference type="ARBA" id="ARBA00022679"/>
    </source>
</evidence>
<feature type="domain" description="Sulphate adenylyltransferase catalytic" evidence="10">
    <location>
        <begin position="203"/>
        <end position="419"/>
    </location>
</feature>
<keyword evidence="5" id="KW-0547">Nucleotide-binding</keyword>
<dbReference type="Pfam" id="PF01583">
    <property type="entry name" value="APS_kinase"/>
    <property type="match status" value="1"/>
</dbReference>
<dbReference type="PANTHER" id="PTHR42700:SF1">
    <property type="entry name" value="SULFATE ADENYLYLTRANSFERASE"/>
    <property type="match status" value="1"/>
</dbReference>
<dbReference type="Pfam" id="PF14306">
    <property type="entry name" value="PUA_2"/>
    <property type="match status" value="1"/>
</dbReference>
<protein>
    <submittedName>
        <fullName evidence="12">Sulfate adenylyltransferase</fullName>
    </submittedName>
</protein>
<dbReference type="SUPFAM" id="SSF52540">
    <property type="entry name" value="P-loop containing nucleoside triphosphate hydrolases"/>
    <property type="match status" value="1"/>
</dbReference>
<accession>A0A451A3V3</accession>
<proteinExistence type="predicted"/>
<keyword evidence="4 12" id="KW-0548">Nucleotidyltransferase</keyword>
<evidence type="ECO:0000256" key="5">
    <source>
        <dbReference type="ARBA" id="ARBA00022741"/>
    </source>
</evidence>
<evidence type="ECO:0000256" key="4">
    <source>
        <dbReference type="ARBA" id="ARBA00022695"/>
    </source>
</evidence>
<dbReference type="GO" id="GO:0019379">
    <property type="term" value="P:sulfate assimilation, phosphoadenylyl sulfate reduction by phosphoadenylyl-sulfate reductase (thioredoxin)"/>
    <property type="evidence" value="ECO:0007669"/>
    <property type="project" value="TreeGrafter"/>
</dbReference>
<dbReference type="InterPro" id="IPR015947">
    <property type="entry name" value="PUA-like_sf"/>
</dbReference>
<dbReference type="GO" id="GO:0005737">
    <property type="term" value="C:cytoplasm"/>
    <property type="evidence" value="ECO:0007669"/>
    <property type="project" value="TreeGrafter"/>
</dbReference>
<evidence type="ECO:0000256" key="8">
    <source>
        <dbReference type="SAM" id="MobiDB-lite"/>
    </source>
</evidence>
<dbReference type="SUPFAM" id="SSF88697">
    <property type="entry name" value="PUA domain-like"/>
    <property type="match status" value="1"/>
</dbReference>
<evidence type="ECO:0000256" key="6">
    <source>
        <dbReference type="ARBA" id="ARBA00022840"/>
    </source>
</evidence>
<dbReference type="Gene3D" id="3.40.50.620">
    <property type="entry name" value="HUPs"/>
    <property type="match status" value="1"/>
</dbReference>
<sequence length="634" mass="71544">MVQTTNESGSDSPHEPFRSLKNKDSQMSDAHLETQPPSILARSTNLFIDEIGASALKIESLHYPFHTLSLRQTCDLELILNGGFSPLAGFMDRQNYERVLAGMRLVDGSVWPMPIVLDVPESLAEKLKVGGKLALQDNEGFTLAVLDVEEIWKPDKRQEAEAVYGTLSKEHSGVHTLFEDIHDHYVGGRITGIQLPMHPDYKELRDTPAELHRSFGKLGWRRVVGFHTSRPMHRLQWEITLRAAKSTGAHLLLHPVVGISRPSDLVYHARVKCYQAILQHYPHGLAILSLLPLAMRMAGPREALWHALVRRNHGCTHFIIGNDHGGPWQETEAMPKFYAPYAAQELVAEYQQEIGIEMIPCERLCYAPGQNRFVARKKAEDAGEPCLELSTREVAEGLARGEDPPDWFTWPQVLEVLRTIHLPHNRQGITLFFTGLSGSGKSTLAKIMYGKFIEQSNRPVTLLDGDIVRRNLSSELGFSKPHRDLNIRRIGFVAAEITKNRGIAICAPIAPYTKTRRAVRSLIEEYGAFIEIHVATPLEVCEARDRKGLYAKARKGVIPEFTGISDPYEAPENPELRLDTTDLSPMQAAQEIFLHLVREGYWSASRFPKRKRATQYFIYFPIGFVNELNSRALY</sequence>
<dbReference type="SUPFAM" id="SSF52374">
    <property type="entry name" value="Nucleotidylyl transferase"/>
    <property type="match status" value="1"/>
</dbReference>
<reference evidence="12" key="1">
    <citation type="submission" date="2019-02" db="EMBL/GenBank/DDBJ databases">
        <authorList>
            <person name="Gruber-Vodicka R. H."/>
            <person name="Seah K. B. B."/>
        </authorList>
    </citation>
    <scope>NUCLEOTIDE SEQUENCE</scope>
    <source>
        <strain evidence="13">BECK_BY2</strain>
        <strain evidence="12">BECK_BY3</strain>
    </source>
</reference>
<dbReference type="InterPro" id="IPR014729">
    <property type="entry name" value="Rossmann-like_a/b/a_fold"/>
</dbReference>
<dbReference type="InterPro" id="IPR024951">
    <property type="entry name" value="Sulfurylase_cat_dom"/>
</dbReference>
<dbReference type="Gene3D" id="3.10.400.10">
    <property type="entry name" value="Sulfate adenylyltransferase"/>
    <property type="match status" value="1"/>
</dbReference>
<evidence type="ECO:0000259" key="9">
    <source>
        <dbReference type="Pfam" id="PF01583"/>
    </source>
</evidence>
<dbReference type="InterPro" id="IPR027417">
    <property type="entry name" value="P-loop_NTPase"/>
</dbReference>
<dbReference type="Gene3D" id="3.40.50.300">
    <property type="entry name" value="P-loop containing nucleotide triphosphate hydrolases"/>
    <property type="match status" value="1"/>
</dbReference>
<comment type="catalytic activity">
    <reaction evidence="7">
        <text>sulfate + ATP + H(+) = adenosine 5'-phosphosulfate + diphosphate</text>
        <dbReference type="Rhea" id="RHEA:18133"/>
        <dbReference type="ChEBI" id="CHEBI:15378"/>
        <dbReference type="ChEBI" id="CHEBI:16189"/>
        <dbReference type="ChEBI" id="CHEBI:30616"/>
        <dbReference type="ChEBI" id="CHEBI:33019"/>
        <dbReference type="ChEBI" id="CHEBI:58243"/>
        <dbReference type="EC" id="2.7.7.4"/>
    </reaction>
</comment>
<evidence type="ECO:0000259" key="11">
    <source>
        <dbReference type="Pfam" id="PF14306"/>
    </source>
</evidence>
<dbReference type="GO" id="GO:0004781">
    <property type="term" value="F:sulfate adenylyltransferase (ATP) activity"/>
    <property type="evidence" value="ECO:0007669"/>
    <property type="project" value="UniProtKB-EC"/>
</dbReference>
<evidence type="ECO:0000313" key="12">
    <source>
        <dbReference type="EMBL" id="VFK60706.1"/>
    </source>
</evidence>
<dbReference type="GO" id="GO:0004020">
    <property type="term" value="F:adenylylsulfate kinase activity"/>
    <property type="evidence" value="ECO:0007669"/>
    <property type="project" value="UniProtKB-EC"/>
</dbReference>
<dbReference type="EMBL" id="CAADFV010000227">
    <property type="protein sequence ID" value="VFK70022.1"/>
    <property type="molecule type" value="Genomic_DNA"/>
</dbReference>
<feature type="domain" description="APS kinase" evidence="9">
    <location>
        <begin position="427"/>
        <end position="579"/>
    </location>
</feature>
<evidence type="ECO:0000259" key="10">
    <source>
        <dbReference type="Pfam" id="PF01747"/>
    </source>
</evidence>
<evidence type="ECO:0000256" key="2">
    <source>
        <dbReference type="ARBA" id="ARBA00004806"/>
    </source>
</evidence>
<dbReference type="AlphaFoldDB" id="A0A451A3V3"/>
<dbReference type="CDD" id="cd02027">
    <property type="entry name" value="APSK"/>
    <property type="match status" value="1"/>
</dbReference>
<feature type="domain" description="ATP-sulfurylase PUA-like" evidence="11">
    <location>
        <begin position="45"/>
        <end position="194"/>
    </location>
</feature>
<comment type="catalytic activity">
    <reaction evidence="1">
        <text>adenosine 5'-phosphosulfate + ATP = 3'-phosphoadenylyl sulfate + ADP + H(+)</text>
        <dbReference type="Rhea" id="RHEA:24152"/>
        <dbReference type="ChEBI" id="CHEBI:15378"/>
        <dbReference type="ChEBI" id="CHEBI:30616"/>
        <dbReference type="ChEBI" id="CHEBI:58243"/>
        <dbReference type="ChEBI" id="CHEBI:58339"/>
        <dbReference type="ChEBI" id="CHEBI:456216"/>
        <dbReference type="EC" id="2.7.1.25"/>
    </reaction>
</comment>
<feature type="compositionally biased region" description="Basic and acidic residues" evidence="8">
    <location>
        <begin position="12"/>
        <end position="32"/>
    </location>
</feature>
<dbReference type="NCBIfam" id="TIGR00339">
    <property type="entry name" value="sopT"/>
    <property type="match status" value="1"/>
</dbReference>
<evidence type="ECO:0000313" key="13">
    <source>
        <dbReference type="EMBL" id="VFK70022.1"/>
    </source>
</evidence>
<dbReference type="Pfam" id="PF01747">
    <property type="entry name" value="ATP-sulfurylase"/>
    <property type="match status" value="1"/>
</dbReference>
<dbReference type="PANTHER" id="PTHR42700">
    <property type="entry name" value="SULFATE ADENYLYLTRANSFERASE"/>
    <property type="match status" value="1"/>
</dbReference>
<dbReference type="UniPathway" id="UPA00140">
    <property type="reaction ID" value="UER00205"/>
</dbReference>
<comment type="pathway">
    <text evidence="2">Sulfur metabolism; hydrogen sulfide biosynthesis; sulfite from sulfate: step 2/3.</text>
</comment>
<dbReference type="InterPro" id="IPR059117">
    <property type="entry name" value="APS_kinase_dom"/>
</dbReference>
<dbReference type="NCBIfam" id="NF004040">
    <property type="entry name" value="PRK05537.1"/>
    <property type="match status" value="1"/>
</dbReference>
<dbReference type="GO" id="GO:0005524">
    <property type="term" value="F:ATP binding"/>
    <property type="evidence" value="ECO:0007669"/>
    <property type="project" value="UniProtKB-KW"/>
</dbReference>
<feature type="compositionally biased region" description="Polar residues" evidence="8">
    <location>
        <begin position="1"/>
        <end position="11"/>
    </location>
</feature>
<dbReference type="GO" id="GO:0010134">
    <property type="term" value="P:sulfate assimilation via adenylyl sulfate reduction"/>
    <property type="evidence" value="ECO:0007669"/>
    <property type="project" value="TreeGrafter"/>
</dbReference>
<evidence type="ECO:0000256" key="1">
    <source>
        <dbReference type="ARBA" id="ARBA00001823"/>
    </source>
</evidence>
<dbReference type="EMBL" id="CAADFY010000226">
    <property type="protein sequence ID" value="VFK60706.1"/>
    <property type="molecule type" value="Genomic_DNA"/>
</dbReference>
<dbReference type="InterPro" id="IPR050512">
    <property type="entry name" value="Sulf_AdTrans/APS_kinase"/>
</dbReference>